<organism evidence="7 8">
    <name type="scientific">Aureimonas ureilytica</name>
    <dbReference type="NCBI Taxonomy" id="401562"/>
    <lineage>
        <taxon>Bacteria</taxon>
        <taxon>Pseudomonadati</taxon>
        <taxon>Pseudomonadota</taxon>
        <taxon>Alphaproteobacteria</taxon>
        <taxon>Hyphomicrobiales</taxon>
        <taxon>Aurantimonadaceae</taxon>
        <taxon>Aureimonas</taxon>
    </lineage>
</organism>
<dbReference type="InterPro" id="IPR001597">
    <property type="entry name" value="ArAA_b-elim_lyase/Thr_aldolase"/>
</dbReference>
<evidence type="ECO:0000259" key="6">
    <source>
        <dbReference type="Pfam" id="PF01212"/>
    </source>
</evidence>
<dbReference type="InterPro" id="IPR015424">
    <property type="entry name" value="PyrdxlP-dep_Trfase"/>
</dbReference>
<dbReference type="InterPro" id="IPR015422">
    <property type="entry name" value="PyrdxlP-dep_Trfase_small"/>
</dbReference>
<comment type="subunit">
    <text evidence="3">Homotetramer.</text>
</comment>
<dbReference type="RefSeq" id="WP_058633374.1">
    <property type="nucleotide sequence ID" value="NZ_LDPZ01000003.1"/>
</dbReference>
<dbReference type="EC" id="4.1.2.48" evidence="5"/>
<comment type="similarity">
    <text evidence="2 5">Belongs to the threonine aldolase family.</text>
</comment>
<comment type="function">
    <text evidence="5">Catalyzes the cleavage of L-allo-threonine and L-threonine to glycine and acetaldehyde.</text>
</comment>
<dbReference type="Pfam" id="PF01212">
    <property type="entry name" value="Beta_elim_lyase"/>
    <property type="match status" value="1"/>
</dbReference>
<dbReference type="PANTHER" id="PTHR48097">
    <property type="entry name" value="L-THREONINE ALDOLASE-RELATED"/>
    <property type="match status" value="1"/>
</dbReference>
<evidence type="ECO:0000256" key="2">
    <source>
        <dbReference type="ARBA" id="ARBA00006966"/>
    </source>
</evidence>
<dbReference type="Gene3D" id="3.40.640.10">
    <property type="entry name" value="Type I PLP-dependent aspartate aminotransferase-like (Major domain)"/>
    <property type="match status" value="1"/>
</dbReference>
<comment type="cofactor">
    <cofactor evidence="1 5">
        <name>pyridoxal 5'-phosphate</name>
        <dbReference type="ChEBI" id="CHEBI:597326"/>
    </cofactor>
</comment>
<dbReference type="PATRIC" id="fig|401562.3.peg.2515"/>
<dbReference type="InterPro" id="IPR026273">
    <property type="entry name" value="Low_specificity_L-TA_bact"/>
</dbReference>
<proteinExistence type="inferred from homology"/>
<dbReference type="SUPFAM" id="SSF53383">
    <property type="entry name" value="PLP-dependent transferases"/>
    <property type="match status" value="1"/>
</dbReference>
<feature type="domain" description="Aromatic amino acid beta-eliminating lyase/threonine aldolase" evidence="6">
    <location>
        <begin position="3"/>
        <end position="281"/>
    </location>
</feature>
<sequence length="352" mass="38179">MIFASDNWSGAHPAISAALSTHGAGMAAAYGSSDLDKAVEQRFNEIFEREVAVFFVGTGTAANSLSFAAVNRPGGVVMCHREAHVVEDECGAPEFFTHGARMAPVDGAFGRIDPAQLRHELARFRPGFIHAGQPMAVTISQASEVGTLYSRDEISALAAIAHEQDLAFHMDGARFANALAATKLSPADMTWRAGIDILSFGATKNGCWCAEAVVFFDPEKARQFPYIRKRGAQLFSKTRFIAAQFMAYLDDGLWLTLAAHANLMADQLRDALAHSNRARQAWDTRSNEVFAILERPVAEALRAEGAVFYDWNMPHGSGQALNENEVLVRLVTSWSTEPADVERFAAALAATA</sequence>
<dbReference type="AlphaFoldDB" id="A0A175RDV9"/>
<comment type="catalytic activity">
    <reaction evidence="5">
        <text>L-allo-threonine = acetaldehyde + glycine</text>
        <dbReference type="Rhea" id="RHEA:26209"/>
        <dbReference type="ChEBI" id="CHEBI:15343"/>
        <dbReference type="ChEBI" id="CHEBI:57305"/>
        <dbReference type="ChEBI" id="CHEBI:58585"/>
        <dbReference type="EC" id="4.1.2.48"/>
    </reaction>
</comment>
<dbReference type="EMBL" id="LDPZ01000003">
    <property type="protein sequence ID" value="KTQ98435.1"/>
    <property type="molecule type" value="Genomic_DNA"/>
</dbReference>
<accession>A0A175RDV9</accession>
<comment type="caution">
    <text evidence="7">The sequence shown here is derived from an EMBL/GenBank/DDBJ whole genome shotgun (WGS) entry which is preliminary data.</text>
</comment>
<evidence type="ECO:0000313" key="7">
    <source>
        <dbReference type="EMBL" id="KTQ98435.1"/>
    </source>
</evidence>
<name>A0A175RDV9_9HYPH</name>
<dbReference type="STRING" id="401562.NS365_10540"/>
<evidence type="ECO:0000256" key="4">
    <source>
        <dbReference type="ARBA" id="ARBA00022898"/>
    </source>
</evidence>
<comment type="catalytic activity">
    <reaction evidence="5">
        <text>L-threonine = acetaldehyde + glycine</text>
        <dbReference type="Rhea" id="RHEA:19625"/>
        <dbReference type="ChEBI" id="CHEBI:15343"/>
        <dbReference type="ChEBI" id="CHEBI:57305"/>
        <dbReference type="ChEBI" id="CHEBI:57926"/>
        <dbReference type="EC" id="4.1.2.48"/>
    </reaction>
</comment>
<dbReference type="InterPro" id="IPR015421">
    <property type="entry name" value="PyrdxlP-dep_Trfase_major"/>
</dbReference>
<keyword evidence="5" id="KW-0456">Lyase</keyword>
<evidence type="ECO:0000313" key="8">
    <source>
        <dbReference type="Proteomes" id="UP000078272"/>
    </source>
</evidence>
<dbReference type="OrthoDB" id="9774495at2"/>
<dbReference type="PIRSF" id="PIRSF038940">
    <property type="entry name" value="Low_specificity_LTA"/>
    <property type="match status" value="1"/>
</dbReference>
<dbReference type="Gene3D" id="3.90.1150.10">
    <property type="entry name" value="Aspartate Aminotransferase, domain 1"/>
    <property type="match status" value="1"/>
</dbReference>
<evidence type="ECO:0000256" key="5">
    <source>
        <dbReference type="PIRNR" id="PIRNR038940"/>
    </source>
</evidence>
<gene>
    <name evidence="7" type="ORF">NS226_00840</name>
</gene>
<dbReference type="Proteomes" id="UP000078272">
    <property type="component" value="Unassembled WGS sequence"/>
</dbReference>
<keyword evidence="4 5" id="KW-0663">Pyridoxal phosphate</keyword>
<dbReference type="GO" id="GO:0006567">
    <property type="term" value="P:L-threonine catabolic process"/>
    <property type="evidence" value="ECO:0007669"/>
    <property type="project" value="UniProtKB-UniRule"/>
</dbReference>
<evidence type="ECO:0000256" key="1">
    <source>
        <dbReference type="ARBA" id="ARBA00001933"/>
    </source>
</evidence>
<reference evidence="7 8" key="1">
    <citation type="journal article" date="2016" name="Front. Microbiol.">
        <title>Genomic Resource of Rice Seed Associated Bacteria.</title>
        <authorList>
            <person name="Midha S."/>
            <person name="Bansal K."/>
            <person name="Sharma S."/>
            <person name="Kumar N."/>
            <person name="Patil P.P."/>
            <person name="Chaudhry V."/>
            <person name="Patil P.B."/>
        </authorList>
    </citation>
    <scope>NUCLEOTIDE SEQUENCE [LARGE SCALE GENOMIC DNA]</scope>
    <source>
        <strain evidence="7 8">NS226</strain>
    </source>
</reference>
<dbReference type="PANTHER" id="PTHR48097:SF5">
    <property type="entry name" value="LOW SPECIFICITY L-THREONINE ALDOLASE"/>
    <property type="match status" value="1"/>
</dbReference>
<protein>
    <recommendedName>
        <fullName evidence="5">L-threonine aldolase</fullName>
        <ecNumber evidence="5">4.1.2.48</ecNumber>
    </recommendedName>
</protein>
<evidence type="ECO:0000256" key="3">
    <source>
        <dbReference type="ARBA" id="ARBA00011881"/>
    </source>
</evidence>
<dbReference type="GO" id="GO:0008732">
    <property type="term" value="F:L-allo-threonine aldolase activity"/>
    <property type="evidence" value="ECO:0007669"/>
    <property type="project" value="RHEA"/>
</dbReference>